<accession>A0A1S1JWE9</accession>
<dbReference type="OrthoDB" id="9767116at2"/>
<organism evidence="1 2">
    <name type="scientific">Mycobacterium syngnathidarum</name>
    <dbReference type="NCBI Taxonomy" id="1908205"/>
    <lineage>
        <taxon>Bacteria</taxon>
        <taxon>Bacillati</taxon>
        <taxon>Actinomycetota</taxon>
        <taxon>Actinomycetes</taxon>
        <taxon>Mycobacteriales</taxon>
        <taxon>Mycobacteriaceae</taxon>
        <taxon>Mycobacterium</taxon>
    </lineage>
</organism>
<comment type="caution">
    <text evidence="1">The sequence shown here is derived from an EMBL/GenBank/DDBJ whole genome shotgun (WGS) entry which is preliminary data.</text>
</comment>
<proteinExistence type="predicted"/>
<sequence>MSMNPKLHLTPISLGDVGVREKWNYLGARVALGYGPQVEGKRCYWFRRENIGTGGTTLIIPVADFWPAGQRCDSSPA</sequence>
<dbReference type="RefSeq" id="WP_019348419.1">
    <property type="nucleotide sequence ID" value="NZ_MLHV01000016.1"/>
</dbReference>
<evidence type="ECO:0000313" key="2">
    <source>
        <dbReference type="Proteomes" id="UP000179636"/>
    </source>
</evidence>
<dbReference type="AlphaFoldDB" id="A0A1S1JWE9"/>
<gene>
    <name evidence="1" type="ORF">BKG61_17730</name>
</gene>
<reference evidence="1 2" key="1">
    <citation type="submission" date="2016-10" db="EMBL/GenBank/DDBJ databases">
        <title>Evaluation of Human, Animal and Environmental Mycobacterium chelonae Isolates by Core Genome Phylogenomic Analysis, Targeted Gene Comparison, and Anti-microbial Susceptibility Patterns: A Tale of Mistaken Identities.</title>
        <authorList>
            <person name="Fogelson S.B."/>
            <person name="Camus A.C."/>
            <person name="Lorenz W."/>
            <person name="Vasireddy R."/>
            <person name="Vasireddy S."/>
            <person name="Smith T."/>
            <person name="Brown-Elliott B.A."/>
            <person name="Wallace R.J.Jr."/>
            <person name="Hasan N.A."/>
            <person name="Reischl U."/>
            <person name="Sanchez S."/>
        </authorList>
    </citation>
    <scope>NUCLEOTIDE SEQUENCE [LARGE SCALE GENOMIC DNA]</scope>
    <source>
        <strain evidence="1 2">24999</strain>
    </source>
</reference>
<evidence type="ECO:0000313" key="1">
    <source>
        <dbReference type="EMBL" id="OHT97123.1"/>
    </source>
</evidence>
<dbReference type="EMBL" id="MLHV01000016">
    <property type="protein sequence ID" value="OHT97123.1"/>
    <property type="molecule type" value="Genomic_DNA"/>
</dbReference>
<dbReference type="Proteomes" id="UP000179636">
    <property type="component" value="Unassembled WGS sequence"/>
</dbReference>
<name>A0A1S1JWE9_9MYCO</name>
<keyword evidence="2" id="KW-1185">Reference proteome</keyword>
<protein>
    <submittedName>
        <fullName evidence="1">Uncharacterized protein</fullName>
    </submittedName>
</protein>